<keyword evidence="1" id="KW-0472">Membrane</keyword>
<dbReference type="EMBL" id="LFJV01000057">
    <property type="protein sequence ID" value="KMM32529.1"/>
    <property type="molecule type" value="Genomic_DNA"/>
</dbReference>
<reference evidence="3 4" key="1">
    <citation type="submission" date="2015-06" db="EMBL/GenBank/DDBJ databases">
        <title>Draft Genome Sequence of Parabacteroides goldsteinii with Putative Novel Metallo-Beta-Lactamases Isolated from a Blood Culture from a Human Patient.</title>
        <authorList>
            <person name="Krogh T.J."/>
            <person name="Agergaard C.N."/>
            <person name="Moller-Jensen J."/>
            <person name="Justesen U.S."/>
        </authorList>
    </citation>
    <scope>NUCLEOTIDE SEQUENCE [LARGE SCALE GENOMIC DNA]</scope>
    <source>
        <strain evidence="3 4">910340</strain>
    </source>
</reference>
<dbReference type="Pfam" id="PF07863">
    <property type="entry name" value="CtnDOT_TraJ"/>
    <property type="match status" value="1"/>
</dbReference>
<dbReference type="AlphaFoldDB" id="A0A0J6CK40"/>
<evidence type="ECO:0000313" key="4">
    <source>
        <dbReference type="Proteomes" id="UP000036166"/>
    </source>
</evidence>
<dbReference type="Proteomes" id="UP000036166">
    <property type="component" value="Unassembled WGS sequence"/>
</dbReference>
<name>A0A0J6CK40_9BACT</name>
<sequence length="351" mass="37949">MNQDNFLWGLQITDGLTMELVSQMTVIAFGVGVICFICNLAYNYLYHGASQLLSPNEDKFPDMMEIARCLVLFFCLSMYTPIAQTIVGTMEVINEATSLTSERAQEFAQFMAQSATEQGEMIVEYDKHSLQSEVAAGEDNTGAMQHELDKKMEEDEMTGVRSSVEKIVQLLNPANLATLVLHGISALLVGIIQVVILGIGVVIVKLLVILGPFVFAVSMLPVFQKQLSIWFGTLCSACMVFTVINILNQIMWQTFKAIYTESADMVDAATQQIQYLGMDLALIGAYCSCFWLSSKIVGHSDAGKIISKTVSIVTTAATIALMGGAAAGGKLTNVGGAASIGASFINDNNKK</sequence>
<dbReference type="PATRIC" id="fig|328812.4.peg.4311"/>
<feature type="domain" description="Conjugative transposon TraJ C-terminal" evidence="2">
    <location>
        <begin position="62"/>
        <end position="333"/>
    </location>
</feature>
<dbReference type="RefSeq" id="WP_008771422.1">
    <property type="nucleotide sequence ID" value="NZ_LFJV01000057.1"/>
</dbReference>
<feature type="transmembrane region" description="Helical" evidence="1">
    <location>
        <begin position="229"/>
        <end position="247"/>
    </location>
</feature>
<evidence type="ECO:0000259" key="2">
    <source>
        <dbReference type="Pfam" id="PF07863"/>
    </source>
</evidence>
<evidence type="ECO:0000256" key="1">
    <source>
        <dbReference type="SAM" id="Phobius"/>
    </source>
</evidence>
<protein>
    <recommendedName>
        <fullName evidence="2">Conjugative transposon TraJ C-terminal domain-containing protein</fullName>
    </recommendedName>
</protein>
<feature type="transmembrane region" description="Helical" evidence="1">
    <location>
        <begin position="66"/>
        <end position="87"/>
    </location>
</feature>
<proteinExistence type="predicted"/>
<accession>A0A0J6CK40</accession>
<organism evidence="3 4">
    <name type="scientific">Parabacteroides goldsteinii</name>
    <dbReference type="NCBI Taxonomy" id="328812"/>
    <lineage>
        <taxon>Bacteria</taxon>
        <taxon>Pseudomonadati</taxon>
        <taxon>Bacteroidota</taxon>
        <taxon>Bacteroidia</taxon>
        <taxon>Bacteroidales</taxon>
        <taxon>Tannerellaceae</taxon>
        <taxon>Parabacteroides</taxon>
    </lineage>
</organism>
<keyword evidence="1" id="KW-1133">Transmembrane helix</keyword>
<dbReference type="InterPro" id="IPR012424">
    <property type="entry name" value="Conjugative_transposon_TraJ_C"/>
</dbReference>
<gene>
    <name evidence="3" type="ORF">ACM15_16770</name>
</gene>
<feature type="transmembrane region" description="Helical" evidence="1">
    <location>
        <begin position="20"/>
        <end position="45"/>
    </location>
</feature>
<comment type="caution">
    <text evidence="3">The sequence shown here is derived from an EMBL/GenBank/DDBJ whole genome shotgun (WGS) entry which is preliminary data.</text>
</comment>
<keyword evidence="1" id="KW-0812">Transmembrane</keyword>
<evidence type="ECO:0000313" key="3">
    <source>
        <dbReference type="EMBL" id="KMM32529.1"/>
    </source>
</evidence>